<proteinExistence type="predicted"/>
<feature type="compositionally biased region" description="Polar residues" evidence="1">
    <location>
        <begin position="1"/>
        <end position="12"/>
    </location>
</feature>
<protein>
    <submittedName>
        <fullName evidence="2">Uncharacterized protein</fullName>
    </submittedName>
</protein>
<gene>
    <name evidence="2" type="ORF">POTOM_040597</name>
</gene>
<organism evidence="2 3">
    <name type="scientific">Populus tomentosa</name>
    <name type="common">Chinese white poplar</name>
    <dbReference type="NCBI Taxonomy" id="118781"/>
    <lineage>
        <taxon>Eukaryota</taxon>
        <taxon>Viridiplantae</taxon>
        <taxon>Streptophyta</taxon>
        <taxon>Embryophyta</taxon>
        <taxon>Tracheophyta</taxon>
        <taxon>Spermatophyta</taxon>
        <taxon>Magnoliopsida</taxon>
        <taxon>eudicotyledons</taxon>
        <taxon>Gunneridae</taxon>
        <taxon>Pentapetalae</taxon>
        <taxon>rosids</taxon>
        <taxon>fabids</taxon>
        <taxon>Malpighiales</taxon>
        <taxon>Salicaceae</taxon>
        <taxon>Saliceae</taxon>
        <taxon>Populus</taxon>
    </lineage>
</organism>
<reference evidence="2" key="1">
    <citation type="journal article" date="2020" name="bioRxiv">
        <title>Hybrid origin of Populus tomentosa Carr. identified through genome sequencing and phylogenomic analysis.</title>
        <authorList>
            <person name="An X."/>
            <person name="Gao K."/>
            <person name="Chen Z."/>
            <person name="Li J."/>
            <person name="Yang X."/>
            <person name="Yang X."/>
            <person name="Zhou J."/>
            <person name="Guo T."/>
            <person name="Zhao T."/>
            <person name="Huang S."/>
            <person name="Miao D."/>
            <person name="Khan W.U."/>
            <person name="Rao P."/>
            <person name="Ye M."/>
            <person name="Lei B."/>
            <person name="Liao W."/>
            <person name="Wang J."/>
            <person name="Ji L."/>
            <person name="Li Y."/>
            <person name="Guo B."/>
            <person name="Mustafa N.S."/>
            <person name="Li S."/>
            <person name="Yun Q."/>
            <person name="Keller S.R."/>
            <person name="Mao J."/>
            <person name="Zhang R."/>
            <person name="Strauss S.H."/>
        </authorList>
    </citation>
    <scope>NUCLEOTIDE SEQUENCE</scope>
    <source>
        <strain evidence="2">GM15</strain>
        <tissue evidence="2">Leaf</tissue>
    </source>
</reference>
<dbReference type="Proteomes" id="UP000886885">
    <property type="component" value="Chromosome 11D"/>
</dbReference>
<accession>A0A8X7YPB7</accession>
<evidence type="ECO:0000313" key="3">
    <source>
        <dbReference type="Proteomes" id="UP000886885"/>
    </source>
</evidence>
<dbReference type="OrthoDB" id="512636at2759"/>
<evidence type="ECO:0000313" key="2">
    <source>
        <dbReference type="EMBL" id="KAG6754799.1"/>
    </source>
</evidence>
<sequence length="299" mass="32925">MQTRYMERSNSMAAAPAREKRGLDSSSGGDEGQPERKRPALARSFKCVVGLEIVTWLKLDIPVSEEVERALAKLGPAKLTGRSSPKYFKQNQGIVASQNDVPSSQQEFLNSYDHQVTLPIMSVPVPSEQPVMDSGPIVGGYNNDMAARFSIHSQNGNLNTPFQFDAASITLQNPMVNTSQQIQVPGTDNLLALAPPQSSMPGFQSFGTLNLNSYRGTEDYFAEEEIRTRSHEMLENEDLQNLLRGFNMGGQGTSFNVTEDGYPYSSYMSCPSPNYCFGSLLEVPLLLDIKLDFQGSVFV</sequence>
<name>A0A8X7YPB7_POPTO</name>
<dbReference type="AlphaFoldDB" id="A0A8X7YPB7"/>
<evidence type="ECO:0000256" key="1">
    <source>
        <dbReference type="SAM" id="MobiDB-lite"/>
    </source>
</evidence>
<comment type="caution">
    <text evidence="2">The sequence shown here is derived from an EMBL/GenBank/DDBJ whole genome shotgun (WGS) entry which is preliminary data.</text>
</comment>
<keyword evidence="3" id="KW-1185">Reference proteome</keyword>
<feature type="region of interest" description="Disordered" evidence="1">
    <location>
        <begin position="1"/>
        <end position="38"/>
    </location>
</feature>
<dbReference type="EMBL" id="JAAWWB010000022">
    <property type="protein sequence ID" value="KAG6754799.1"/>
    <property type="molecule type" value="Genomic_DNA"/>
</dbReference>